<evidence type="ECO:0000313" key="2">
    <source>
        <dbReference type="Proteomes" id="UP000324611"/>
    </source>
</evidence>
<reference evidence="1 2" key="2">
    <citation type="submission" date="2019-09" db="EMBL/GenBank/DDBJ databases">
        <authorList>
            <person name="Jin C."/>
        </authorList>
    </citation>
    <scope>NUCLEOTIDE SEQUENCE [LARGE SCALE GENOMIC DNA]</scope>
    <source>
        <strain evidence="1 2">BN140078</strain>
    </source>
</reference>
<evidence type="ECO:0000313" key="1">
    <source>
        <dbReference type="EMBL" id="KAA2238771.1"/>
    </source>
</evidence>
<dbReference type="RefSeq" id="WP_149839950.1">
    <property type="nucleotide sequence ID" value="NZ_VUOC01000004.1"/>
</dbReference>
<dbReference type="EMBL" id="VUOC01000004">
    <property type="protein sequence ID" value="KAA2238771.1"/>
    <property type="molecule type" value="Genomic_DNA"/>
</dbReference>
<protein>
    <submittedName>
        <fullName evidence="1">Uncharacterized protein</fullName>
    </submittedName>
</protein>
<proteinExistence type="predicted"/>
<organism evidence="1 2">
    <name type="scientific">Chitinophaga agrisoli</name>
    <dbReference type="NCBI Taxonomy" id="2607653"/>
    <lineage>
        <taxon>Bacteria</taxon>
        <taxon>Pseudomonadati</taxon>
        <taxon>Bacteroidota</taxon>
        <taxon>Chitinophagia</taxon>
        <taxon>Chitinophagales</taxon>
        <taxon>Chitinophagaceae</taxon>
        <taxon>Chitinophaga</taxon>
    </lineage>
</organism>
<comment type="caution">
    <text evidence="1">The sequence shown here is derived from an EMBL/GenBank/DDBJ whole genome shotgun (WGS) entry which is preliminary data.</text>
</comment>
<accession>A0A5B2VI62</accession>
<reference evidence="1 2" key="1">
    <citation type="submission" date="2019-09" db="EMBL/GenBank/DDBJ databases">
        <title>Chitinophaga ginsengihumi sp. nov., isolated from soil of ginseng rhizosphere.</title>
        <authorList>
            <person name="Lee J."/>
        </authorList>
    </citation>
    <scope>NUCLEOTIDE SEQUENCE [LARGE SCALE GENOMIC DNA]</scope>
    <source>
        <strain evidence="1 2">BN140078</strain>
    </source>
</reference>
<sequence>MKRALLFFFVAFNFLYVKTFGQIVDIDYRAAYKRAALVNPQKDYKEADVQVLKNGFVDFLTDGNILASARLLRINIGERDKFYLPLFIYTGASGNAFGSDKLNETTVSNLLNPIGGTVNLSFSGLQLIIPSTTVTRLEFAYQAGGRLINGKDSITGENLHFFNGMINAGLSFQTGAWTPDDPENMGIFYAQAKFVAAISSQGEYERMFGKGLIDNGYLLGYAIDAGIEINRVISAKLGVYQYTNHGNIELLKSPVVKFSLDYTLRK</sequence>
<gene>
    <name evidence="1" type="ORF">F0L74_21385</name>
</gene>
<name>A0A5B2VI62_9BACT</name>
<keyword evidence="2" id="KW-1185">Reference proteome</keyword>
<dbReference type="Proteomes" id="UP000324611">
    <property type="component" value="Unassembled WGS sequence"/>
</dbReference>
<dbReference type="AlphaFoldDB" id="A0A5B2VI62"/>